<evidence type="ECO:0000256" key="4">
    <source>
        <dbReference type="ARBA" id="ARBA00022692"/>
    </source>
</evidence>
<evidence type="ECO:0000256" key="3">
    <source>
        <dbReference type="ARBA" id="ARBA00022448"/>
    </source>
</evidence>
<dbReference type="SUPFAM" id="SSF103473">
    <property type="entry name" value="MFS general substrate transporter"/>
    <property type="match status" value="1"/>
</dbReference>
<evidence type="ECO:0000256" key="2">
    <source>
        <dbReference type="ARBA" id="ARBA00007467"/>
    </source>
</evidence>
<feature type="transmembrane region" description="Helical" evidence="8">
    <location>
        <begin position="347"/>
        <end position="365"/>
    </location>
</feature>
<name>A0A8C5PXU7_9ANUR</name>
<feature type="region of interest" description="Disordered" evidence="7">
    <location>
        <begin position="1"/>
        <end position="26"/>
    </location>
</feature>
<feature type="transmembrane region" description="Helical" evidence="8">
    <location>
        <begin position="185"/>
        <end position="204"/>
    </location>
</feature>
<evidence type="ECO:0000256" key="8">
    <source>
        <dbReference type="SAM" id="Phobius"/>
    </source>
</evidence>
<feature type="transmembrane region" description="Helical" evidence="8">
    <location>
        <begin position="149"/>
        <end position="173"/>
    </location>
</feature>
<dbReference type="GO" id="GO:0051453">
    <property type="term" value="P:regulation of intracellular pH"/>
    <property type="evidence" value="ECO:0007669"/>
    <property type="project" value="TreeGrafter"/>
</dbReference>
<evidence type="ECO:0000256" key="1">
    <source>
        <dbReference type="ARBA" id="ARBA00004127"/>
    </source>
</evidence>
<protein>
    <recommendedName>
        <fullName evidence="11">Battenin</fullName>
    </recommendedName>
</protein>
<evidence type="ECO:0008006" key="11">
    <source>
        <dbReference type="Google" id="ProtNLM"/>
    </source>
</evidence>
<accession>A0A8C5PXU7</accession>
<feature type="transmembrane region" description="Helical" evidence="8">
    <location>
        <begin position="415"/>
        <end position="436"/>
    </location>
</feature>
<feature type="compositionally biased region" description="Acidic residues" evidence="7">
    <location>
        <begin position="17"/>
        <end position="26"/>
    </location>
</feature>
<dbReference type="OrthoDB" id="5965864at2759"/>
<keyword evidence="4 8" id="KW-0812">Transmembrane</keyword>
<dbReference type="GO" id="GO:0016020">
    <property type="term" value="C:membrane"/>
    <property type="evidence" value="ECO:0007669"/>
    <property type="project" value="InterPro"/>
</dbReference>
<feature type="transmembrane region" description="Helical" evidence="8">
    <location>
        <begin position="371"/>
        <end position="403"/>
    </location>
</feature>
<feature type="transmembrane region" description="Helical" evidence="8">
    <location>
        <begin position="123"/>
        <end position="143"/>
    </location>
</feature>
<dbReference type="Pfam" id="PF02487">
    <property type="entry name" value="CLN3"/>
    <property type="match status" value="1"/>
</dbReference>
<reference evidence="9" key="2">
    <citation type="submission" date="2025-09" db="UniProtKB">
        <authorList>
            <consortium name="Ensembl"/>
        </authorList>
    </citation>
    <scope>IDENTIFICATION</scope>
</reference>
<dbReference type="Ensembl" id="ENSLLET00000030621.1">
    <property type="protein sequence ID" value="ENSLLEP00000029483.1"/>
    <property type="gene ID" value="ENSLLEG00000018698.1"/>
</dbReference>
<evidence type="ECO:0000256" key="6">
    <source>
        <dbReference type="ARBA" id="ARBA00023136"/>
    </source>
</evidence>
<feature type="transmembrane region" description="Helical" evidence="8">
    <location>
        <begin position="210"/>
        <end position="229"/>
    </location>
</feature>
<feature type="transmembrane region" description="Helical" evidence="8">
    <location>
        <begin position="46"/>
        <end position="65"/>
    </location>
</feature>
<organism evidence="9 10">
    <name type="scientific">Leptobrachium leishanense</name>
    <name type="common">Leishan spiny toad</name>
    <dbReference type="NCBI Taxonomy" id="445787"/>
    <lineage>
        <taxon>Eukaryota</taxon>
        <taxon>Metazoa</taxon>
        <taxon>Chordata</taxon>
        <taxon>Craniata</taxon>
        <taxon>Vertebrata</taxon>
        <taxon>Euteleostomi</taxon>
        <taxon>Amphibia</taxon>
        <taxon>Batrachia</taxon>
        <taxon>Anura</taxon>
        <taxon>Pelobatoidea</taxon>
        <taxon>Megophryidae</taxon>
        <taxon>Leptobrachium</taxon>
    </lineage>
</organism>
<dbReference type="PANTHER" id="PTHR10981">
    <property type="entry name" value="BATTENIN"/>
    <property type="match status" value="1"/>
</dbReference>
<reference evidence="9" key="1">
    <citation type="submission" date="2025-08" db="UniProtKB">
        <authorList>
            <consortium name="Ensembl"/>
        </authorList>
    </citation>
    <scope>IDENTIFICATION</scope>
</reference>
<dbReference type="GO" id="GO:0012505">
    <property type="term" value="C:endomembrane system"/>
    <property type="evidence" value="ECO:0007669"/>
    <property type="project" value="UniProtKB-SubCell"/>
</dbReference>
<dbReference type="InterPro" id="IPR036259">
    <property type="entry name" value="MFS_trans_sf"/>
</dbReference>
<evidence type="ECO:0000313" key="9">
    <source>
        <dbReference type="Ensembl" id="ENSLLEP00000029483.1"/>
    </source>
</evidence>
<feature type="transmembrane region" description="Helical" evidence="8">
    <location>
        <begin position="319"/>
        <end position="340"/>
    </location>
</feature>
<keyword evidence="5 8" id="KW-1133">Transmembrane helix</keyword>
<dbReference type="GO" id="GO:0007040">
    <property type="term" value="P:lysosome organization"/>
    <property type="evidence" value="ECO:0007669"/>
    <property type="project" value="TreeGrafter"/>
</dbReference>
<dbReference type="GO" id="GO:0005764">
    <property type="term" value="C:lysosome"/>
    <property type="evidence" value="ECO:0007669"/>
    <property type="project" value="TreeGrafter"/>
</dbReference>
<keyword evidence="3" id="KW-0813">Transport</keyword>
<dbReference type="PANTHER" id="PTHR10981:SF0">
    <property type="entry name" value="BATTENIN"/>
    <property type="match status" value="1"/>
</dbReference>
<evidence type="ECO:0000313" key="10">
    <source>
        <dbReference type="Proteomes" id="UP000694569"/>
    </source>
</evidence>
<proteinExistence type="inferred from homology"/>
<dbReference type="Proteomes" id="UP000694569">
    <property type="component" value="Unplaced"/>
</dbReference>
<comment type="similarity">
    <text evidence="2">Belongs to the battenin family.</text>
</comment>
<evidence type="ECO:0000256" key="7">
    <source>
        <dbReference type="SAM" id="MobiDB-lite"/>
    </source>
</evidence>
<keyword evidence="6 8" id="KW-0472">Membrane</keyword>
<evidence type="ECO:0000256" key="5">
    <source>
        <dbReference type="ARBA" id="ARBA00022989"/>
    </source>
</evidence>
<dbReference type="PRINTS" id="PR01315">
    <property type="entry name" value="BATTENIN"/>
</dbReference>
<dbReference type="AlphaFoldDB" id="A0A8C5PXU7"/>
<keyword evidence="10" id="KW-1185">Reference proteome</keyword>
<sequence>MESRARAVSPGVPANDWSDEEEEGEEEEVLPQLPFLSRFDWRNKSAFWLLGLCNNFAYVVMLSAAHDILRTETNETSTLNASHSTPYDCNPISTSAVLLADILPTLLIKFTAPLYIHWIPYNYRVCLCILTAAASFLIVSFSTQVAVSLLGVVFASVSSGLGEITFLSLTAFFQSDVVSYWSSGTGGAGIFGSLSYLGLTWAGMSPRNSLLLMLIIPAVLLISYFFLMLPPSSLPRWAFPKPEATRVTDRQPLIQAPASTSTDSSPHLSLSEKCRIIPVRISCSHLACTGRILAHCLSACAGLFSCVCLRALGYSPVSVCAGLFSCVCVRWIILLCLCALGYSPVSVCAGLFSGVCLCALGYSPVSVCVRWIILLCLSVCARIILLCLSVCAGLFSGVCLCALDYSPVSVCVRWVILLCLSVCAGLFSCVCVRWVILLCLSVCPGIDVDFAPPLAVAAEVHDPSGHCLLCRVFYQPRAGKSWRSLSWHSLSWRTLSWRTLSWCALTWRALSWRTLSGARCLGARCLGVRCLGVRCLGARCLGVRCLGVRCLGARCLGVHWRCCAQGCIHRSNGSYRMCWDGTIRMYRYFAFVAVEEKLNRTMRSGGGGCSGLQGSGWGGWMLWVCRAGGGCSGFAGRGVDALGLQGSGGWMLWVCRAQGGGCSGFAGLRGLDALGLQGGRGWMLWVCRAGEWMLWVCRSGCGCSGFAGRGWMLWVCRAGGDALGLQGGVGVDALGLQVGGWMLWVCRAGWGWMLWVCRAGWMLWVCRAGGDALGLQEMIL</sequence>
<dbReference type="InterPro" id="IPR003492">
    <property type="entry name" value="Battenin_disease_Cln3"/>
</dbReference>
<comment type="subcellular location">
    <subcellularLocation>
        <location evidence="1">Endomembrane system</location>
        <topology evidence="1">Multi-pass membrane protein</topology>
    </subcellularLocation>
</comment>
<dbReference type="GeneTree" id="ENSGT00390000003249"/>